<feature type="transmembrane region" description="Helical" evidence="1">
    <location>
        <begin position="23"/>
        <end position="42"/>
    </location>
</feature>
<dbReference type="InterPro" id="IPR052524">
    <property type="entry name" value="MFS_Cyanate_Porter"/>
</dbReference>
<dbReference type="AlphaFoldDB" id="A0A0U1L6A9"/>
<gene>
    <name evidence="2" type="ORF">SpAn4DRAFT_4574</name>
</gene>
<evidence type="ECO:0000313" key="2">
    <source>
        <dbReference type="EMBL" id="CQR75210.1"/>
    </source>
</evidence>
<keyword evidence="3" id="KW-1185">Reference proteome</keyword>
<evidence type="ECO:0000256" key="1">
    <source>
        <dbReference type="SAM" id="Phobius"/>
    </source>
</evidence>
<organism evidence="2 3">
    <name type="scientific">Sporomusa ovata</name>
    <dbReference type="NCBI Taxonomy" id="2378"/>
    <lineage>
        <taxon>Bacteria</taxon>
        <taxon>Bacillati</taxon>
        <taxon>Bacillota</taxon>
        <taxon>Negativicutes</taxon>
        <taxon>Selenomonadales</taxon>
        <taxon>Sporomusaceae</taxon>
        <taxon>Sporomusa</taxon>
    </lineage>
</organism>
<sequence>MGYLLAATGPILIGYLFDYTQTWASSIVVCLIITILLLYAGLGAGRNRYIFPMDEPKQSLN</sequence>
<dbReference type="Proteomes" id="UP000049855">
    <property type="component" value="Unassembled WGS sequence"/>
</dbReference>
<dbReference type="PANTHER" id="PTHR23523:SF2">
    <property type="entry name" value="2-NITROIMIDAZOLE TRANSPORTER"/>
    <property type="match status" value="1"/>
</dbReference>
<name>A0A0U1L6A9_9FIRM</name>
<dbReference type="RefSeq" id="WP_236614630.1">
    <property type="nucleotide sequence ID" value="NZ_CTRP01000016.1"/>
</dbReference>
<proteinExistence type="predicted"/>
<protein>
    <submittedName>
        <fullName evidence="2">Uncharacterized protein</fullName>
    </submittedName>
</protein>
<dbReference type="PANTHER" id="PTHR23523">
    <property type="match status" value="1"/>
</dbReference>
<evidence type="ECO:0000313" key="3">
    <source>
        <dbReference type="Proteomes" id="UP000049855"/>
    </source>
</evidence>
<reference evidence="3" key="1">
    <citation type="submission" date="2015-03" db="EMBL/GenBank/DDBJ databases">
        <authorList>
            <person name="Nijsse Bart"/>
        </authorList>
    </citation>
    <scope>NUCLEOTIDE SEQUENCE [LARGE SCALE GENOMIC DNA]</scope>
</reference>
<keyword evidence="1" id="KW-0812">Transmembrane</keyword>
<accession>A0A0U1L6A9</accession>
<keyword evidence="1" id="KW-0472">Membrane</keyword>
<dbReference type="EMBL" id="CTRP01000016">
    <property type="protein sequence ID" value="CQR75210.1"/>
    <property type="molecule type" value="Genomic_DNA"/>
</dbReference>
<keyword evidence="1" id="KW-1133">Transmembrane helix</keyword>